<reference evidence="1" key="1">
    <citation type="journal article" date="2021" name="Proc. Natl. Acad. Sci. U.S.A.">
        <title>A Catalog of Tens of Thousands of Viruses from Human Metagenomes Reveals Hidden Associations with Chronic Diseases.</title>
        <authorList>
            <person name="Tisza M.J."/>
            <person name="Buck C.B."/>
        </authorList>
    </citation>
    <scope>NUCLEOTIDE SEQUENCE</scope>
    <source>
        <strain evidence="1">Ct6d71</strain>
    </source>
</reference>
<organism evidence="1">
    <name type="scientific">Siphoviridae sp. ct6d71</name>
    <dbReference type="NCBI Taxonomy" id="2826298"/>
    <lineage>
        <taxon>Viruses</taxon>
        <taxon>Duplodnaviria</taxon>
        <taxon>Heunggongvirae</taxon>
        <taxon>Uroviricota</taxon>
        <taxon>Caudoviricetes</taxon>
    </lineage>
</organism>
<keyword evidence="1" id="KW-0808">Transferase</keyword>
<evidence type="ECO:0000313" key="1">
    <source>
        <dbReference type="EMBL" id="DAE25381.1"/>
    </source>
</evidence>
<name>A0A8S5R330_9CAUD</name>
<keyword evidence="1" id="KW-0418">Kinase</keyword>
<protein>
    <submittedName>
        <fullName evidence="1">Thymidylate kinase</fullName>
    </submittedName>
</protein>
<proteinExistence type="predicted"/>
<dbReference type="EMBL" id="BK015797">
    <property type="protein sequence ID" value="DAE25381.1"/>
    <property type="molecule type" value="Genomic_DNA"/>
</dbReference>
<accession>A0A8S5R330</accession>
<sequence>MREVNHLENISLDELKELAKTKEPLSYAKMCVRLQIEQKTGTGKETQLRQLKQYCDYEITRSPTRYVITKFKKQEVAKQKENFNPKRKGMLFALVEEMVFSLLEENESLFFSRRTLLEKLGMVNENFKFAMDGVNRFFLASRLNYSVKDMDLFMDAMLTKVLYPSVNRILKTLHNEAKLIKNIGYMYKIANGPFLAVSADSELGRTFLEIEEQASRDLHVSVGYMPNYLTRQKFTGHCKELLQKQHPEMEFFVRCVHLVSTKKIAHRVAKDAQKRLNEIVVQKCLTTMTLDELTGVVRRKLISDLIESCPKIDYEKILQEKECCNGKTY</sequence>
<dbReference type="GO" id="GO:0016301">
    <property type="term" value="F:kinase activity"/>
    <property type="evidence" value="ECO:0007669"/>
    <property type="project" value="UniProtKB-KW"/>
</dbReference>